<dbReference type="SUPFAM" id="SSF57667">
    <property type="entry name" value="beta-beta-alpha zinc fingers"/>
    <property type="match status" value="1"/>
</dbReference>
<name>A0A0Q3HNT8_BRADI</name>
<dbReference type="PANTHER" id="PTHR34396:SF31">
    <property type="entry name" value="OS02G0326900 PROTEIN"/>
    <property type="match status" value="1"/>
</dbReference>
<dbReference type="InterPro" id="IPR003656">
    <property type="entry name" value="Znf_BED"/>
</dbReference>
<gene>
    <name evidence="7" type="ORF">BRADI_3g14893v3</name>
</gene>
<proteinExistence type="predicted"/>
<evidence type="ECO:0000256" key="2">
    <source>
        <dbReference type="ARBA" id="ARBA00022771"/>
    </source>
</evidence>
<accession>A0A0Q3HNT8</accession>
<keyword evidence="9" id="KW-1185">Reference proteome</keyword>
<feature type="region of interest" description="Disordered" evidence="5">
    <location>
        <begin position="1"/>
        <end position="28"/>
    </location>
</feature>
<dbReference type="GO" id="GO:0005634">
    <property type="term" value="C:nucleus"/>
    <property type="evidence" value="ECO:0000318"/>
    <property type="project" value="GO_Central"/>
</dbReference>
<evidence type="ECO:0000256" key="1">
    <source>
        <dbReference type="ARBA" id="ARBA00022723"/>
    </source>
</evidence>
<dbReference type="GO" id="GO:0006357">
    <property type="term" value="P:regulation of transcription by RNA polymerase II"/>
    <property type="evidence" value="ECO:0000318"/>
    <property type="project" value="GO_Central"/>
</dbReference>
<dbReference type="SMART" id="SM00614">
    <property type="entry name" value="ZnF_BED"/>
    <property type="match status" value="1"/>
</dbReference>
<evidence type="ECO:0000313" key="8">
    <source>
        <dbReference type="EnsemblPlants" id="KQJ95050"/>
    </source>
</evidence>
<dbReference type="InParanoid" id="A0A0Q3HNT8"/>
<dbReference type="Pfam" id="PF02892">
    <property type="entry name" value="zf-BED"/>
    <property type="match status" value="1"/>
</dbReference>
<reference evidence="7" key="2">
    <citation type="submission" date="2017-06" db="EMBL/GenBank/DDBJ databases">
        <title>WGS assembly of Brachypodium distachyon.</title>
        <authorList>
            <consortium name="The International Brachypodium Initiative"/>
            <person name="Lucas S."/>
            <person name="Harmon-Smith M."/>
            <person name="Lail K."/>
            <person name="Tice H."/>
            <person name="Grimwood J."/>
            <person name="Bruce D."/>
            <person name="Barry K."/>
            <person name="Shu S."/>
            <person name="Lindquist E."/>
            <person name="Wang M."/>
            <person name="Pitluck S."/>
            <person name="Vogel J.P."/>
            <person name="Garvin D.F."/>
            <person name="Mockler T.C."/>
            <person name="Schmutz J."/>
            <person name="Rokhsar D."/>
            <person name="Bevan M.W."/>
        </authorList>
    </citation>
    <scope>NUCLEOTIDE SEQUENCE</scope>
    <source>
        <strain evidence="7">Bd21</strain>
    </source>
</reference>
<protein>
    <recommendedName>
        <fullName evidence="6">BED-type domain-containing protein</fullName>
    </recommendedName>
</protein>
<dbReference type="STRING" id="15368.A0A0Q3HNT8"/>
<reference evidence="7 8" key="1">
    <citation type="journal article" date="2010" name="Nature">
        <title>Genome sequencing and analysis of the model grass Brachypodium distachyon.</title>
        <authorList>
            <consortium name="International Brachypodium Initiative"/>
        </authorList>
    </citation>
    <scope>NUCLEOTIDE SEQUENCE [LARGE SCALE GENOMIC DNA]</scope>
    <source>
        <strain evidence="7 8">Bd21</strain>
    </source>
</reference>
<keyword evidence="2 4" id="KW-0863">Zinc-finger</keyword>
<evidence type="ECO:0000256" key="4">
    <source>
        <dbReference type="PROSITE-ProRule" id="PRU00027"/>
    </source>
</evidence>
<dbReference type="GO" id="GO:0008270">
    <property type="term" value="F:zinc ion binding"/>
    <property type="evidence" value="ECO:0007669"/>
    <property type="project" value="UniProtKB-KW"/>
</dbReference>
<dbReference type="Proteomes" id="UP000008810">
    <property type="component" value="Chromosome 3"/>
</dbReference>
<dbReference type="GO" id="GO:0003677">
    <property type="term" value="F:DNA binding"/>
    <property type="evidence" value="ECO:0007669"/>
    <property type="project" value="InterPro"/>
</dbReference>
<dbReference type="OrthoDB" id="647840at2759"/>
<dbReference type="InterPro" id="IPR053031">
    <property type="entry name" value="Cuticle_assoc_protein"/>
</dbReference>
<dbReference type="PROSITE" id="PS50808">
    <property type="entry name" value="ZF_BED"/>
    <property type="match status" value="1"/>
</dbReference>
<dbReference type="Gramene" id="KQJ95050">
    <property type="protein sequence ID" value="KQJ95050"/>
    <property type="gene ID" value="BRADI_3g14893v3"/>
</dbReference>
<dbReference type="PANTHER" id="PTHR34396">
    <property type="entry name" value="OS03G0264950 PROTEIN-RELATED"/>
    <property type="match status" value="1"/>
</dbReference>
<reference evidence="8" key="3">
    <citation type="submission" date="2018-08" db="UniProtKB">
        <authorList>
            <consortium name="EnsemblPlants"/>
        </authorList>
    </citation>
    <scope>IDENTIFICATION</scope>
    <source>
        <strain evidence="8">cv. Bd21</strain>
    </source>
</reference>
<keyword evidence="3" id="KW-0862">Zinc</keyword>
<evidence type="ECO:0000256" key="5">
    <source>
        <dbReference type="SAM" id="MobiDB-lite"/>
    </source>
</evidence>
<feature type="region of interest" description="Disordered" evidence="5">
    <location>
        <begin position="55"/>
        <end position="91"/>
    </location>
</feature>
<feature type="domain" description="BED-type" evidence="6">
    <location>
        <begin position="25"/>
        <end position="77"/>
    </location>
</feature>
<dbReference type="EnsemblPlants" id="KQJ95050">
    <property type="protein sequence ID" value="KQJ95050"/>
    <property type="gene ID" value="BRADI_3g14893v3"/>
</dbReference>
<keyword evidence="1" id="KW-0479">Metal-binding</keyword>
<dbReference type="AlphaFoldDB" id="A0A0Q3HNT8"/>
<evidence type="ECO:0000313" key="9">
    <source>
        <dbReference type="Proteomes" id="UP000008810"/>
    </source>
</evidence>
<organism evidence="7">
    <name type="scientific">Brachypodium distachyon</name>
    <name type="common">Purple false brome</name>
    <name type="synonym">Trachynia distachya</name>
    <dbReference type="NCBI Taxonomy" id="15368"/>
    <lineage>
        <taxon>Eukaryota</taxon>
        <taxon>Viridiplantae</taxon>
        <taxon>Streptophyta</taxon>
        <taxon>Embryophyta</taxon>
        <taxon>Tracheophyta</taxon>
        <taxon>Spermatophyta</taxon>
        <taxon>Magnoliopsida</taxon>
        <taxon>Liliopsida</taxon>
        <taxon>Poales</taxon>
        <taxon>Poaceae</taxon>
        <taxon>BOP clade</taxon>
        <taxon>Pooideae</taxon>
        <taxon>Stipodae</taxon>
        <taxon>Brachypodieae</taxon>
        <taxon>Brachypodium</taxon>
    </lineage>
</organism>
<sequence length="320" mass="36179">MGDEAEFAADQITQTKTSDASKKRRSESTVWEEFTKLSNGQQAECKHCLKRLSGKSTGGTSHLSRHLKICPARPGNTSKQPQAPEAPSRPTVSNLCSFPIMSSAGFRQALAGIYHPTSSMIPQNVTEGQFITMFRNERLKLKDKIASAPGGVFLSVRRWDLEESIFECLAVHFIDAEWKIHRRIIRYRLSMLGHADPGHYISIFPIRQNSSHPISVLSKETVVEYSLMDKLLGIALEHLTDVTITGRLENILTGKNYLLAKCKLITMQCSVDVLHRIFGYELNDVILETGQKWLSYMTCSARNINNFFRTCVYPDPLWLR</sequence>
<dbReference type="InterPro" id="IPR036236">
    <property type="entry name" value="Znf_C2H2_sf"/>
</dbReference>
<evidence type="ECO:0000259" key="6">
    <source>
        <dbReference type="PROSITE" id="PS50808"/>
    </source>
</evidence>
<dbReference type="EMBL" id="CM000882">
    <property type="protein sequence ID" value="KQJ95050.1"/>
    <property type="molecule type" value="Genomic_DNA"/>
</dbReference>
<evidence type="ECO:0000313" key="7">
    <source>
        <dbReference type="EMBL" id="KQJ95050.1"/>
    </source>
</evidence>
<evidence type="ECO:0000256" key="3">
    <source>
        <dbReference type="ARBA" id="ARBA00022833"/>
    </source>
</evidence>